<feature type="region of interest" description="Disordered" evidence="1">
    <location>
        <begin position="1"/>
        <end position="36"/>
    </location>
</feature>
<comment type="caution">
    <text evidence="3">The sequence shown here is derived from an EMBL/GenBank/DDBJ whole genome shotgun (WGS) entry which is preliminary data.</text>
</comment>
<organism evidence="3 4">
    <name type="scientific">Colocasia esculenta</name>
    <name type="common">Wild taro</name>
    <name type="synonym">Arum esculentum</name>
    <dbReference type="NCBI Taxonomy" id="4460"/>
    <lineage>
        <taxon>Eukaryota</taxon>
        <taxon>Viridiplantae</taxon>
        <taxon>Streptophyta</taxon>
        <taxon>Embryophyta</taxon>
        <taxon>Tracheophyta</taxon>
        <taxon>Spermatophyta</taxon>
        <taxon>Magnoliopsida</taxon>
        <taxon>Liliopsida</taxon>
        <taxon>Araceae</taxon>
        <taxon>Aroideae</taxon>
        <taxon>Colocasieae</taxon>
        <taxon>Colocasia</taxon>
    </lineage>
</organism>
<dbReference type="AlphaFoldDB" id="A0A843WUE3"/>
<evidence type="ECO:0000313" key="4">
    <source>
        <dbReference type="Proteomes" id="UP000652761"/>
    </source>
</evidence>
<gene>
    <name evidence="3" type="ORF">Taro_040377</name>
</gene>
<dbReference type="EMBL" id="NMUH01003893">
    <property type="protein sequence ID" value="MQM07534.1"/>
    <property type="molecule type" value="Genomic_DNA"/>
</dbReference>
<dbReference type="Proteomes" id="UP000652761">
    <property type="component" value="Unassembled WGS sequence"/>
</dbReference>
<reference evidence="3" key="1">
    <citation type="submission" date="2017-07" db="EMBL/GenBank/DDBJ databases">
        <title>Taro Niue Genome Assembly and Annotation.</title>
        <authorList>
            <person name="Atibalentja N."/>
            <person name="Keating K."/>
            <person name="Fields C.J."/>
        </authorList>
    </citation>
    <scope>NUCLEOTIDE SEQUENCE</scope>
    <source>
        <strain evidence="3">Niue_2</strain>
        <tissue evidence="3">Leaf</tissue>
    </source>
</reference>
<feature type="transmembrane region" description="Helical" evidence="2">
    <location>
        <begin position="88"/>
        <end position="108"/>
    </location>
</feature>
<keyword evidence="2" id="KW-0472">Membrane</keyword>
<evidence type="ECO:0000256" key="1">
    <source>
        <dbReference type="SAM" id="MobiDB-lite"/>
    </source>
</evidence>
<proteinExistence type="predicted"/>
<protein>
    <submittedName>
        <fullName evidence="3">Uncharacterized protein</fullName>
    </submittedName>
</protein>
<feature type="transmembrane region" description="Helical" evidence="2">
    <location>
        <begin position="47"/>
        <end position="68"/>
    </location>
</feature>
<accession>A0A843WUE3</accession>
<name>A0A843WUE3_COLES</name>
<evidence type="ECO:0000313" key="3">
    <source>
        <dbReference type="EMBL" id="MQM07534.1"/>
    </source>
</evidence>
<evidence type="ECO:0000256" key="2">
    <source>
        <dbReference type="SAM" id="Phobius"/>
    </source>
</evidence>
<feature type="compositionally biased region" description="Basic and acidic residues" evidence="1">
    <location>
        <begin position="24"/>
        <end position="36"/>
    </location>
</feature>
<feature type="compositionally biased region" description="Basic and acidic residues" evidence="1">
    <location>
        <begin position="1"/>
        <end position="11"/>
    </location>
</feature>
<keyword evidence="2" id="KW-1133">Transmembrane helix</keyword>
<keyword evidence="4" id="KW-1185">Reference proteome</keyword>
<sequence length="126" mass="14243">MDRESNSRIYKDTLQLPTASPAGTEREREAAEGDGHRICRRKKKKKASLVSAWIIYQVVAAVSGVRYLDTASFFLDRFPRRRNSRSGLERLHVCIVICVVLGGTSRWWGSSRISALGWPCFGLCRV</sequence>
<keyword evidence="2" id="KW-0812">Transmembrane</keyword>